<evidence type="ECO:0000256" key="2">
    <source>
        <dbReference type="ARBA" id="ARBA00023015"/>
    </source>
</evidence>
<evidence type="ECO:0000256" key="3">
    <source>
        <dbReference type="ARBA" id="ARBA00023125"/>
    </source>
</evidence>
<evidence type="ECO:0000259" key="6">
    <source>
        <dbReference type="PROSITE" id="PS50977"/>
    </source>
</evidence>
<dbReference type="PANTHER" id="PTHR30055">
    <property type="entry name" value="HTH-TYPE TRANSCRIPTIONAL REGULATOR RUTR"/>
    <property type="match status" value="1"/>
</dbReference>
<accession>A0A927B018</accession>
<dbReference type="AlphaFoldDB" id="A0A927B018"/>
<protein>
    <submittedName>
        <fullName evidence="7">TetR/AcrR family transcriptional regulator</fullName>
    </submittedName>
</protein>
<dbReference type="RefSeq" id="WP_191038522.1">
    <property type="nucleotide sequence ID" value="NZ_JACXAA010000002.1"/>
</dbReference>
<keyword evidence="4" id="KW-0804">Transcription</keyword>
<dbReference type="GO" id="GO:0003700">
    <property type="term" value="F:DNA-binding transcription factor activity"/>
    <property type="evidence" value="ECO:0007669"/>
    <property type="project" value="TreeGrafter"/>
</dbReference>
<dbReference type="PROSITE" id="PS50977">
    <property type="entry name" value="HTH_TETR_2"/>
    <property type="match status" value="1"/>
</dbReference>
<sequence length="190" mass="22457">MKERIIAEARQLFNHLGVKTVRLEDIAQQLGISKKTVYQHFDSKEELVRLMLETQLNENLREANAIHKQVADPIASALLIWDRLSHYRRTVNPNLLRDIERHYPTVWHLFQSFRTEYINTILIANLHEGIEQGLYRTDLDETVIAWLWADQSQRETPYDHSDVAIKHHFVRGLLTQKGLYLYEAIKSRDE</sequence>
<dbReference type="Gene3D" id="1.10.357.10">
    <property type="entry name" value="Tetracycline Repressor, domain 2"/>
    <property type="match status" value="1"/>
</dbReference>
<keyword evidence="8" id="KW-1185">Reference proteome</keyword>
<evidence type="ECO:0000256" key="4">
    <source>
        <dbReference type="ARBA" id="ARBA00023163"/>
    </source>
</evidence>
<organism evidence="7 8">
    <name type="scientific">Spirosoma validum</name>
    <dbReference type="NCBI Taxonomy" id="2771355"/>
    <lineage>
        <taxon>Bacteria</taxon>
        <taxon>Pseudomonadati</taxon>
        <taxon>Bacteroidota</taxon>
        <taxon>Cytophagia</taxon>
        <taxon>Cytophagales</taxon>
        <taxon>Cytophagaceae</taxon>
        <taxon>Spirosoma</taxon>
    </lineage>
</organism>
<keyword evidence="2" id="KW-0805">Transcription regulation</keyword>
<evidence type="ECO:0000313" key="7">
    <source>
        <dbReference type="EMBL" id="MBD2752909.1"/>
    </source>
</evidence>
<evidence type="ECO:0000313" key="8">
    <source>
        <dbReference type="Proteomes" id="UP000653797"/>
    </source>
</evidence>
<feature type="DNA-binding region" description="H-T-H motif" evidence="5">
    <location>
        <begin position="22"/>
        <end position="41"/>
    </location>
</feature>
<dbReference type="SUPFAM" id="SSF46689">
    <property type="entry name" value="Homeodomain-like"/>
    <property type="match status" value="1"/>
</dbReference>
<gene>
    <name evidence="7" type="ORF">IC230_08415</name>
</gene>
<name>A0A927B018_9BACT</name>
<dbReference type="Pfam" id="PF00440">
    <property type="entry name" value="TetR_N"/>
    <property type="match status" value="1"/>
</dbReference>
<dbReference type="InterPro" id="IPR050109">
    <property type="entry name" value="HTH-type_TetR-like_transc_reg"/>
</dbReference>
<keyword evidence="3 5" id="KW-0238">DNA-binding</keyword>
<reference evidence="7" key="1">
    <citation type="submission" date="2020-09" db="EMBL/GenBank/DDBJ databases">
        <authorList>
            <person name="Kim M.K."/>
        </authorList>
    </citation>
    <scope>NUCLEOTIDE SEQUENCE</scope>
    <source>
        <strain evidence="7">BT704</strain>
    </source>
</reference>
<dbReference type="InterPro" id="IPR001647">
    <property type="entry name" value="HTH_TetR"/>
</dbReference>
<dbReference type="PANTHER" id="PTHR30055:SF175">
    <property type="entry name" value="HTH-TYPE TRANSCRIPTIONAL REPRESSOR KSTR2"/>
    <property type="match status" value="1"/>
</dbReference>
<comment type="caution">
    <text evidence="7">The sequence shown here is derived from an EMBL/GenBank/DDBJ whole genome shotgun (WGS) entry which is preliminary data.</text>
</comment>
<feature type="domain" description="HTH tetR-type" evidence="6">
    <location>
        <begin position="1"/>
        <end position="59"/>
    </location>
</feature>
<evidence type="ECO:0000256" key="5">
    <source>
        <dbReference type="PROSITE-ProRule" id="PRU00335"/>
    </source>
</evidence>
<dbReference type="Proteomes" id="UP000653797">
    <property type="component" value="Unassembled WGS sequence"/>
</dbReference>
<proteinExistence type="predicted"/>
<dbReference type="InterPro" id="IPR009057">
    <property type="entry name" value="Homeodomain-like_sf"/>
</dbReference>
<dbReference type="EMBL" id="JACXAA010000002">
    <property type="protein sequence ID" value="MBD2752909.1"/>
    <property type="molecule type" value="Genomic_DNA"/>
</dbReference>
<keyword evidence="1" id="KW-0678">Repressor</keyword>
<dbReference type="GO" id="GO:0000976">
    <property type="term" value="F:transcription cis-regulatory region binding"/>
    <property type="evidence" value="ECO:0007669"/>
    <property type="project" value="TreeGrafter"/>
</dbReference>
<dbReference type="PRINTS" id="PR00455">
    <property type="entry name" value="HTHTETR"/>
</dbReference>
<evidence type="ECO:0000256" key="1">
    <source>
        <dbReference type="ARBA" id="ARBA00022491"/>
    </source>
</evidence>